<dbReference type="InterPro" id="IPR009351">
    <property type="entry name" value="AlkZ-like"/>
</dbReference>
<organism evidence="1 2">
    <name type="scientific">Micromonospora sicca</name>
    <dbReference type="NCBI Taxonomy" id="2202420"/>
    <lineage>
        <taxon>Bacteria</taxon>
        <taxon>Bacillati</taxon>
        <taxon>Actinomycetota</taxon>
        <taxon>Actinomycetes</taxon>
        <taxon>Micromonosporales</taxon>
        <taxon>Micromonosporaceae</taxon>
        <taxon>Micromonospora</taxon>
    </lineage>
</organism>
<name>A0A317D6C0_9ACTN</name>
<dbReference type="EMBL" id="QGKS01000404">
    <property type="protein sequence ID" value="PWR09196.1"/>
    <property type="molecule type" value="Genomic_DNA"/>
</dbReference>
<dbReference type="PANTHER" id="PTHR38479">
    <property type="entry name" value="LMO0824 PROTEIN"/>
    <property type="match status" value="1"/>
</dbReference>
<dbReference type="RefSeq" id="WP_109805052.1">
    <property type="nucleotide sequence ID" value="NZ_QGKS01000404.1"/>
</dbReference>
<proteinExistence type="predicted"/>
<reference evidence="1 2" key="1">
    <citation type="submission" date="2018-05" db="EMBL/GenBank/DDBJ databases">
        <title>Micromonosporas from Atacama Desert.</title>
        <authorList>
            <person name="Carro L."/>
            <person name="Golinska P."/>
            <person name="Klenk H.-P."/>
            <person name="Goodfellow M."/>
        </authorList>
    </citation>
    <scope>NUCLEOTIDE SEQUENCE [LARGE SCALE GENOMIC DNA]</scope>
    <source>
        <strain evidence="1 2">4G51</strain>
    </source>
</reference>
<dbReference type="AlphaFoldDB" id="A0A317D6C0"/>
<evidence type="ECO:0000313" key="1">
    <source>
        <dbReference type="EMBL" id="PWR09196.1"/>
    </source>
</evidence>
<sequence>MTLLSRRALNRALLQRQFLLERTDQVPLDVIRRLVALQAQEPNWPYVGLWSRIRGFTHADLTTLLADGQVVRSSLLRSTQHIAAADDFRRLRPLLQPVLDRTANSPYFRRNSNRLPTETLMADGRALLDAGPLARKELAQRLAARHPGRDGRILAGEFELRTPLIHDPTTASWGSWGNRSSITVTALAADTIEPTAIHELIRRYLAAFGPATVADVQAWSGLTRLNQVVADMGIELRHYTGPDGQTLLDLPDAHLPDPHIPAPVRLLPAYDNALLGHADRTRIISDEDRKQVMPGRALVRPTILIDGFVRGTWSFTGDDIRLIPFRPLPTAEQQAVNDEANRMLPFLKHRRAS</sequence>
<dbReference type="OrthoDB" id="9148135at2"/>
<gene>
    <name evidence="1" type="ORF">DKT69_31395</name>
</gene>
<evidence type="ECO:0000313" key="2">
    <source>
        <dbReference type="Proteomes" id="UP000246050"/>
    </source>
</evidence>
<evidence type="ECO:0008006" key="3">
    <source>
        <dbReference type="Google" id="ProtNLM"/>
    </source>
</evidence>
<accession>A0A317D6C0</accession>
<dbReference type="Proteomes" id="UP000246050">
    <property type="component" value="Unassembled WGS sequence"/>
</dbReference>
<dbReference type="PANTHER" id="PTHR38479:SF2">
    <property type="entry name" value="WINGED HELIX DNA-BINDING DOMAIN-CONTAINING PROTEIN"/>
    <property type="match status" value="1"/>
</dbReference>
<protein>
    <recommendedName>
        <fullName evidence="3">Winged helix DNA-binding domain-containing protein</fullName>
    </recommendedName>
</protein>
<dbReference type="Pfam" id="PF06224">
    <property type="entry name" value="AlkZ-like"/>
    <property type="match status" value="1"/>
</dbReference>
<comment type="caution">
    <text evidence="1">The sequence shown here is derived from an EMBL/GenBank/DDBJ whole genome shotgun (WGS) entry which is preliminary data.</text>
</comment>